<dbReference type="PANTHER" id="PTHR38593:SF1">
    <property type="entry name" value="BLR2558 PROTEIN"/>
    <property type="match status" value="1"/>
</dbReference>
<feature type="chain" id="PRO_5045474629" evidence="1">
    <location>
        <begin position="22"/>
        <end position="175"/>
    </location>
</feature>
<comment type="caution">
    <text evidence="3">The sequence shown here is derived from an EMBL/GenBank/DDBJ whole genome shotgun (WGS) entry which is preliminary data.</text>
</comment>
<evidence type="ECO:0000256" key="1">
    <source>
        <dbReference type="SAM" id="SignalP"/>
    </source>
</evidence>
<dbReference type="InterPro" id="IPR025419">
    <property type="entry name" value="DUF4142"/>
</dbReference>
<sequence length="175" mass="18869">MKPFNLICCLAAGTIATNAAAQDGMNDLEIAHSAYVAGVIDIRYAHLAAAWTENPTVLEFATTMLRDHTAVNEAALNLLADLDVAPQDNDLSKALLEGAAAKREELAGLSGHDFDCAYATNELAYHQLVNTTVKDSFIPAVTVEPLGELLKDALATFRQHEKHAEMMVETLQCES</sequence>
<dbReference type="Proteomes" id="UP001161388">
    <property type="component" value="Unassembled WGS sequence"/>
</dbReference>
<name>A0ABQ5VDQ0_9RHOB</name>
<dbReference type="RefSeq" id="WP_284370123.1">
    <property type="nucleotide sequence ID" value="NZ_BSNL01000001.1"/>
</dbReference>
<protein>
    <submittedName>
        <fullName evidence="3">Membrane protein</fullName>
    </submittedName>
</protein>
<evidence type="ECO:0000259" key="2">
    <source>
        <dbReference type="Pfam" id="PF13628"/>
    </source>
</evidence>
<organism evidence="3 4">
    <name type="scientific">Sulfitobacter pacificus</name>
    <dbReference type="NCBI Taxonomy" id="1499314"/>
    <lineage>
        <taxon>Bacteria</taxon>
        <taxon>Pseudomonadati</taxon>
        <taxon>Pseudomonadota</taxon>
        <taxon>Alphaproteobacteria</taxon>
        <taxon>Rhodobacterales</taxon>
        <taxon>Roseobacteraceae</taxon>
        <taxon>Sulfitobacter</taxon>
    </lineage>
</organism>
<dbReference type="EMBL" id="BSNL01000001">
    <property type="protein sequence ID" value="GLQ25638.1"/>
    <property type="molecule type" value="Genomic_DNA"/>
</dbReference>
<accession>A0ABQ5VDQ0</accession>
<evidence type="ECO:0000313" key="4">
    <source>
        <dbReference type="Proteomes" id="UP001161388"/>
    </source>
</evidence>
<reference evidence="3" key="2">
    <citation type="submission" date="2023-01" db="EMBL/GenBank/DDBJ databases">
        <title>Draft genome sequence of Sulfitobacter pacificus strain NBRC 109915.</title>
        <authorList>
            <person name="Sun Q."/>
            <person name="Mori K."/>
        </authorList>
    </citation>
    <scope>NUCLEOTIDE SEQUENCE</scope>
    <source>
        <strain evidence="3">NBRC 109915</strain>
    </source>
</reference>
<gene>
    <name evidence="3" type="ORF">GCM10007927_04410</name>
</gene>
<keyword evidence="4" id="KW-1185">Reference proteome</keyword>
<feature type="signal peptide" evidence="1">
    <location>
        <begin position="1"/>
        <end position="21"/>
    </location>
</feature>
<keyword evidence="1" id="KW-0732">Signal</keyword>
<proteinExistence type="predicted"/>
<dbReference type="Pfam" id="PF13628">
    <property type="entry name" value="DUF4142"/>
    <property type="match status" value="1"/>
</dbReference>
<feature type="domain" description="DUF4142" evidence="2">
    <location>
        <begin position="26"/>
        <end position="167"/>
    </location>
</feature>
<reference evidence="3" key="1">
    <citation type="journal article" date="2014" name="Int. J. Syst. Evol. Microbiol.">
        <title>Complete genome of a new Firmicutes species belonging to the dominant human colonic microbiota ('Ruminococcus bicirculans') reveals two chromosomes and a selective capacity to utilize plant glucans.</title>
        <authorList>
            <consortium name="NISC Comparative Sequencing Program"/>
            <person name="Wegmann U."/>
            <person name="Louis P."/>
            <person name="Goesmann A."/>
            <person name="Henrissat B."/>
            <person name="Duncan S.H."/>
            <person name="Flint H.J."/>
        </authorList>
    </citation>
    <scope>NUCLEOTIDE SEQUENCE</scope>
    <source>
        <strain evidence="3">NBRC 109915</strain>
    </source>
</reference>
<evidence type="ECO:0000313" key="3">
    <source>
        <dbReference type="EMBL" id="GLQ25638.1"/>
    </source>
</evidence>
<dbReference type="PANTHER" id="PTHR38593">
    <property type="entry name" value="BLR2558 PROTEIN"/>
    <property type="match status" value="1"/>
</dbReference>